<dbReference type="OrthoDB" id="5068804at2759"/>
<dbReference type="Proteomes" id="UP000748025">
    <property type="component" value="Unassembled WGS sequence"/>
</dbReference>
<accession>A0A9P7N6P9</accession>
<sequence>MGTIASQSEEDVRKLFSDLAIYSDEDAIVGKRVEAMQTRGMALESSDGLTLCKECIFDDLRVQHILGSLFPWVGCGIYEVYKKPKQETVYAFMTGKEPFSAIVIQLWSPNSKVVFFKGSQLLPIEGYGISIGLLELPLAPLNQAGCESITFEMKQGGLVIFDARIAFRIEEGFAIHAVFATREELRTWPKKIFPKDNNLEKQAKDMESPLMGLNFQF</sequence>
<organism evidence="1 2">
    <name type="scientific">Claviceps pusilla</name>
    <dbReference type="NCBI Taxonomy" id="123648"/>
    <lineage>
        <taxon>Eukaryota</taxon>
        <taxon>Fungi</taxon>
        <taxon>Dikarya</taxon>
        <taxon>Ascomycota</taxon>
        <taxon>Pezizomycotina</taxon>
        <taxon>Sordariomycetes</taxon>
        <taxon>Hypocreomycetidae</taxon>
        <taxon>Hypocreales</taxon>
        <taxon>Clavicipitaceae</taxon>
        <taxon>Claviceps</taxon>
    </lineage>
</organism>
<evidence type="ECO:0000313" key="2">
    <source>
        <dbReference type="Proteomes" id="UP000748025"/>
    </source>
</evidence>
<name>A0A9P7N6P9_9HYPO</name>
<keyword evidence="2" id="KW-1185">Reference proteome</keyword>
<gene>
    <name evidence="1" type="ORF">E4U43_002091</name>
</gene>
<reference evidence="1" key="1">
    <citation type="journal article" date="2020" name="bioRxiv">
        <title>Whole genome comparisons of ergot fungi reveals the divergence and evolution of species within the genus Claviceps are the result of varying mechanisms driving genome evolution and host range expansion.</title>
        <authorList>
            <person name="Wyka S.A."/>
            <person name="Mondo S.J."/>
            <person name="Liu M."/>
            <person name="Dettman J."/>
            <person name="Nalam V."/>
            <person name="Broders K.D."/>
        </authorList>
    </citation>
    <scope>NUCLEOTIDE SEQUENCE</scope>
    <source>
        <strain evidence="1">CCC 602</strain>
    </source>
</reference>
<protein>
    <submittedName>
        <fullName evidence="1">Uncharacterized protein</fullName>
    </submittedName>
</protein>
<proteinExistence type="predicted"/>
<dbReference type="AlphaFoldDB" id="A0A9P7N6P9"/>
<dbReference type="EMBL" id="SRPW01001717">
    <property type="protein sequence ID" value="KAG5999398.1"/>
    <property type="molecule type" value="Genomic_DNA"/>
</dbReference>
<comment type="caution">
    <text evidence="1">The sequence shown here is derived from an EMBL/GenBank/DDBJ whole genome shotgun (WGS) entry which is preliminary data.</text>
</comment>
<evidence type="ECO:0000313" key="1">
    <source>
        <dbReference type="EMBL" id="KAG5999398.1"/>
    </source>
</evidence>